<dbReference type="PANTHER" id="PTHR43591">
    <property type="entry name" value="METHYLTRANSFERASE"/>
    <property type="match status" value="1"/>
</dbReference>
<accession>A0ABS3FR76</accession>
<reference evidence="5 6" key="1">
    <citation type="submission" date="2021-03" db="EMBL/GenBank/DDBJ databases">
        <title>Metabolic Capacity of the Antarctic Cyanobacterium Phormidium pseudopriestleyi that Sustains Oxygenic Photosynthesis in the Presence of Hydrogen Sulfide.</title>
        <authorList>
            <person name="Lumian J.E."/>
            <person name="Jungblut A.D."/>
            <person name="Dillon M.L."/>
            <person name="Hawes I."/>
            <person name="Doran P.T."/>
            <person name="Mackey T.J."/>
            <person name="Dick G.J."/>
            <person name="Grettenberger C.L."/>
            <person name="Sumner D.Y."/>
        </authorList>
    </citation>
    <scope>NUCLEOTIDE SEQUENCE [LARGE SCALE GENOMIC DNA]</scope>
    <source>
        <strain evidence="5 6">FRX01</strain>
    </source>
</reference>
<dbReference type="GO" id="GO:0032259">
    <property type="term" value="P:methylation"/>
    <property type="evidence" value="ECO:0007669"/>
    <property type="project" value="UniProtKB-KW"/>
</dbReference>
<dbReference type="Proteomes" id="UP000664844">
    <property type="component" value="Unassembled WGS sequence"/>
</dbReference>
<comment type="caution">
    <text evidence="5">The sequence shown here is derived from an EMBL/GenBank/DDBJ whole genome shotgun (WGS) entry which is preliminary data.</text>
</comment>
<keyword evidence="1 5" id="KW-0489">Methyltransferase</keyword>
<dbReference type="RefSeq" id="WP_207088144.1">
    <property type="nucleotide sequence ID" value="NZ_JAFLQW010000294.1"/>
</dbReference>
<evidence type="ECO:0000313" key="5">
    <source>
        <dbReference type="EMBL" id="MBO0349630.1"/>
    </source>
</evidence>
<feature type="domain" description="Methyltransferase" evidence="4">
    <location>
        <begin position="50"/>
        <end position="146"/>
    </location>
</feature>
<evidence type="ECO:0000256" key="3">
    <source>
        <dbReference type="ARBA" id="ARBA00022691"/>
    </source>
</evidence>
<dbReference type="Pfam" id="PF13649">
    <property type="entry name" value="Methyltransf_25"/>
    <property type="match status" value="1"/>
</dbReference>
<protein>
    <submittedName>
        <fullName evidence="5">Methyltransferase domain-containing protein</fullName>
    </submittedName>
</protein>
<dbReference type="EMBL" id="JAFLQW010000294">
    <property type="protein sequence ID" value="MBO0349630.1"/>
    <property type="molecule type" value="Genomic_DNA"/>
</dbReference>
<evidence type="ECO:0000313" key="6">
    <source>
        <dbReference type="Proteomes" id="UP000664844"/>
    </source>
</evidence>
<dbReference type="GO" id="GO:0008168">
    <property type="term" value="F:methyltransferase activity"/>
    <property type="evidence" value="ECO:0007669"/>
    <property type="project" value="UniProtKB-KW"/>
</dbReference>
<dbReference type="CDD" id="cd02440">
    <property type="entry name" value="AdoMet_MTases"/>
    <property type="match status" value="1"/>
</dbReference>
<organism evidence="5 6">
    <name type="scientific">Phormidium pseudopriestleyi FRX01</name>
    <dbReference type="NCBI Taxonomy" id="1759528"/>
    <lineage>
        <taxon>Bacteria</taxon>
        <taxon>Bacillati</taxon>
        <taxon>Cyanobacteriota</taxon>
        <taxon>Cyanophyceae</taxon>
        <taxon>Oscillatoriophycideae</taxon>
        <taxon>Oscillatoriales</taxon>
        <taxon>Oscillatoriaceae</taxon>
        <taxon>Phormidium</taxon>
    </lineage>
</organism>
<name>A0ABS3FR76_9CYAN</name>
<evidence type="ECO:0000259" key="4">
    <source>
        <dbReference type="Pfam" id="PF13649"/>
    </source>
</evidence>
<proteinExistence type="predicted"/>
<evidence type="ECO:0000256" key="2">
    <source>
        <dbReference type="ARBA" id="ARBA00022679"/>
    </source>
</evidence>
<sequence>MNNYSIPNHYKQQIADYFNRRTNYDQEGDFHPIVAHHLIQCADIQPGQHILDIATGTGLVAIESAQIVGNSGSVVGVDLSEGMLRRSHSKIAHAGLTNIELKQGDIEIIEFPANSFDRIFCCCGIPYIPNIPTNLRRWHNFLKPGGIIAITGVAETAYILGNILIKIAKNYGLQLQNWNEATATPEKCKHLLQTADFEQIKVTNEQFGDYLSLESAQNLWELILNNPLTQMNFVQHLNSEQLKSAKFQYLAELETLVTKQGIWNDITIFYIVGSKPIGR</sequence>
<gene>
    <name evidence="5" type="ORF">J0895_11005</name>
</gene>
<evidence type="ECO:0000256" key="1">
    <source>
        <dbReference type="ARBA" id="ARBA00022603"/>
    </source>
</evidence>
<dbReference type="InterPro" id="IPR041698">
    <property type="entry name" value="Methyltransf_25"/>
</dbReference>
<keyword evidence="3" id="KW-0949">S-adenosyl-L-methionine</keyword>
<dbReference type="PROSITE" id="PS51608">
    <property type="entry name" value="SAM_MT_UBIE"/>
    <property type="match status" value="1"/>
</dbReference>
<dbReference type="SUPFAM" id="SSF53335">
    <property type="entry name" value="S-adenosyl-L-methionine-dependent methyltransferases"/>
    <property type="match status" value="1"/>
</dbReference>
<dbReference type="InterPro" id="IPR029063">
    <property type="entry name" value="SAM-dependent_MTases_sf"/>
</dbReference>
<dbReference type="PANTHER" id="PTHR43591:SF24">
    <property type="entry name" value="2-METHOXY-6-POLYPRENYL-1,4-BENZOQUINOL METHYLASE, MITOCHONDRIAL"/>
    <property type="match status" value="1"/>
</dbReference>
<dbReference type="InterPro" id="IPR004033">
    <property type="entry name" value="UbiE/COQ5_MeTrFase"/>
</dbReference>
<keyword evidence="2" id="KW-0808">Transferase</keyword>
<keyword evidence="6" id="KW-1185">Reference proteome</keyword>
<dbReference type="Gene3D" id="3.40.50.150">
    <property type="entry name" value="Vaccinia Virus protein VP39"/>
    <property type="match status" value="1"/>
</dbReference>